<protein>
    <recommendedName>
        <fullName evidence="13">DNA 3'-5' helicase</fullName>
        <ecNumber evidence="13">5.6.2.4</ecNumber>
    </recommendedName>
</protein>
<feature type="domain" description="UvrD-like helicase C-terminal" evidence="17">
    <location>
        <begin position="342"/>
        <end position="658"/>
    </location>
</feature>
<keyword evidence="9" id="KW-0238">DNA-binding</keyword>
<dbReference type="EC" id="5.6.2.4" evidence="13"/>
<evidence type="ECO:0000256" key="14">
    <source>
        <dbReference type="ARBA" id="ARBA00048988"/>
    </source>
</evidence>
<sequence length="1102" mass="117259">MTAAPMSRPAGRRPRRPVGRLRLPERAAPRAVALDPAQARVAAHRSGPLLVLAGPGTGKTTTLVESVAALVEEPAQPLRPEQVLVLTFSRRAALELRERVTARLGGATGAPVAWTFHSFCLWVLRAYRSAEALPDDPAQLRLLSGPEQDVAVRELLAGIRDGAGGVRWPERLRAGLGTRGLADEVRAVLARARELGLDPPDLARAAARAGREDWAAAAEFFAEYLDVLGAMGAVDYAELVHRAAVLAEEPETQAALRRRFAAVFVDEYQDTDPAQERLLHAIAGDGRHLVAVGDPDQSIYAFRGADISGILELPDRFPRADGSPAPVVTLRRSRRAGERLLAASRSVASRLPIRSLPREQVAEHRDLASGVDEPGRVQVRTYPSAAAEADATADLLRRAHLEDGVPWSRMAVLVRSGRRSVPLVRRVLGAAGVPVAVAGDELPLAEEPAVAPLLLALKVASGLGDDEPAAPGGPRRPSAEQARTLLLSPLGGAEAGRLRALARELRAEEKAAGRPASPSDELLRDALLDPRRLVAAEDRLAAPVRALGELLAQATAVLQDGGPAEEALWALWNGTRWPRRLEQAAYDGGAAGRAADRDLDAVVALFEAAARADERPGVRGARLLLAELAAQHIPGDTLAEGAARGEAVRVLTAHRSKGLEWDLVVVLGVQEGVWPDLRRRGSLLEPDRLGRLGLTEPPGPSEVLAEERRLFYVAVTRARQRLVVSAVASADDDGERPSRFLDELGVPVQAVTRRVVRPLSAVGLVADLRRAAVDPDEDPALRAAAARRLAVLAAATDDRGAALVPAAHPQRWWGLLEVSDPGRPVLPEGAAVRMSGSSLSGLTTCPLRWFLQHEAAADAPTTAAIGFGRIVHVLADEVARGGLPADQAALDARIDAVWDALAFEARWQSAQQRVAASDAVRRFLAWHAATAARGRRLLATEQEFRVEVPTPHGVVVLRGSADRVEVDAEGRVHVVDFKTGKTPPAAAEVAVHPQLGAYQLATEAGAFDALLPSEGADSGGGPRTGGAELVQLRVEDSGMPKVQHQPAPEQDADGRTWVDVLLADAVERVVGEDFAPTPSDACARCPYRRACPAQPEGKQVVE</sequence>
<evidence type="ECO:0000256" key="8">
    <source>
        <dbReference type="ARBA" id="ARBA00022840"/>
    </source>
</evidence>
<dbReference type="Pfam" id="PF12705">
    <property type="entry name" value="PDDEXK_1"/>
    <property type="match status" value="1"/>
</dbReference>
<dbReference type="Pfam" id="PF13361">
    <property type="entry name" value="UvrD_C"/>
    <property type="match status" value="1"/>
</dbReference>
<proteinExistence type="inferred from homology"/>
<dbReference type="Gene3D" id="3.40.50.300">
    <property type="entry name" value="P-loop containing nucleotide triphosphate hydrolases"/>
    <property type="match status" value="3"/>
</dbReference>
<evidence type="ECO:0000256" key="5">
    <source>
        <dbReference type="ARBA" id="ARBA00022801"/>
    </source>
</evidence>
<evidence type="ECO:0000256" key="12">
    <source>
        <dbReference type="ARBA" id="ARBA00034617"/>
    </source>
</evidence>
<dbReference type="PROSITE" id="PS51217">
    <property type="entry name" value="UVRD_HELICASE_CTER"/>
    <property type="match status" value="1"/>
</dbReference>
<keyword evidence="3 15" id="KW-0547">Nucleotide-binding</keyword>
<comment type="caution">
    <text evidence="18">The sequence shown here is derived from an EMBL/GenBank/DDBJ whole genome shotgun (WGS) entry which is preliminary data.</text>
</comment>
<keyword evidence="8 15" id="KW-0067">ATP-binding</keyword>
<dbReference type="InterPro" id="IPR038726">
    <property type="entry name" value="PDDEXK_AddAB-type"/>
</dbReference>
<evidence type="ECO:0000256" key="11">
    <source>
        <dbReference type="ARBA" id="ARBA00023235"/>
    </source>
</evidence>
<keyword evidence="5 15" id="KW-0378">Hydrolase</keyword>
<comment type="similarity">
    <text evidence="1">Belongs to the helicase family. UvrD subfamily.</text>
</comment>
<feature type="domain" description="UvrD-like helicase ATP-binding" evidence="16">
    <location>
        <begin position="32"/>
        <end position="337"/>
    </location>
</feature>
<evidence type="ECO:0000256" key="15">
    <source>
        <dbReference type="PROSITE-ProRule" id="PRU00560"/>
    </source>
</evidence>
<keyword evidence="2" id="KW-0540">Nuclease</keyword>
<keyword evidence="19" id="KW-1185">Reference proteome</keyword>
<dbReference type="InterPro" id="IPR027417">
    <property type="entry name" value="P-loop_NTPase"/>
</dbReference>
<organism evidence="18 19">
    <name type="scientific">Motilibacter deserti</name>
    <dbReference type="NCBI Taxonomy" id="2714956"/>
    <lineage>
        <taxon>Bacteria</taxon>
        <taxon>Bacillati</taxon>
        <taxon>Actinomycetota</taxon>
        <taxon>Actinomycetes</taxon>
        <taxon>Motilibacterales</taxon>
        <taxon>Motilibacteraceae</taxon>
        <taxon>Motilibacter</taxon>
    </lineage>
</organism>
<dbReference type="Proteomes" id="UP000800981">
    <property type="component" value="Unassembled WGS sequence"/>
</dbReference>
<reference evidence="18 19" key="1">
    <citation type="submission" date="2020-03" db="EMBL/GenBank/DDBJ databases">
        <title>Two novel Motilibacter sp.</title>
        <authorList>
            <person name="Liu S."/>
        </authorList>
    </citation>
    <scope>NUCLEOTIDE SEQUENCE [LARGE SCALE GENOMIC DNA]</scope>
    <source>
        <strain evidence="18 19">E257</strain>
    </source>
</reference>
<evidence type="ECO:0000259" key="16">
    <source>
        <dbReference type="PROSITE" id="PS51198"/>
    </source>
</evidence>
<dbReference type="InterPro" id="IPR011604">
    <property type="entry name" value="PDDEXK-like_dom_sf"/>
</dbReference>
<dbReference type="SUPFAM" id="SSF52540">
    <property type="entry name" value="P-loop containing nucleoside triphosphate hydrolases"/>
    <property type="match status" value="1"/>
</dbReference>
<evidence type="ECO:0000256" key="10">
    <source>
        <dbReference type="ARBA" id="ARBA00023204"/>
    </source>
</evidence>
<evidence type="ECO:0000256" key="3">
    <source>
        <dbReference type="ARBA" id="ARBA00022741"/>
    </source>
</evidence>
<keyword evidence="7" id="KW-0269">Exonuclease</keyword>
<dbReference type="PANTHER" id="PTHR11070:SF59">
    <property type="entry name" value="DNA 3'-5' HELICASE"/>
    <property type="match status" value="1"/>
</dbReference>
<evidence type="ECO:0000259" key="17">
    <source>
        <dbReference type="PROSITE" id="PS51217"/>
    </source>
</evidence>
<dbReference type="PANTHER" id="PTHR11070">
    <property type="entry name" value="UVRD / RECB / PCRA DNA HELICASE FAMILY MEMBER"/>
    <property type="match status" value="1"/>
</dbReference>
<evidence type="ECO:0000256" key="2">
    <source>
        <dbReference type="ARBA" id="ARBA00022722"/>
    </source>
</evidence>
<evidence type="ECO:0000313" key="19">
    <source>
        <dbReference type="Proteomes" id="UP000800981"/>
    </source>
</evidence>
<evidence type="ECO:0000256" key="4">
    <source>
        <dbReference type="ARBA" id="ARBA00022763"/>
    </source>
</evidence>
<evidence type="ECO:0000256" key="6">
    <source>
        <dbReference type="ARBA" id="ARBA00022806"/>
    </source>
</evidence>
<evidence type="ECO:0000313" key="18">
    <source>
        <dbReference type="EMBL" id="NHC13264.1"/>
    </source>
</evidence>
<feature type="binding site" evidence="15">
    <location>
        <begin position="53"/>
        <end position="60"/>
    </location>
    <ligand>
        <name>ATP</name>
        <dbReference type="ChEBI" id="CHEBI:30616"/>
    </ligand>
</feature>
<accession>A0ABX0GQY3</accession>
<keyword evidence="4" id="KW-0227">DNA damage</keyword>
<name>A0ABX0GQY3_9ACTN</name>
<dbReference type="EMBL" id="JAANNP010000002">
    <property type="protein sequence ID" value="NHC13264.1"/>
    <property type="molecule type" value="Genomic_DNA"/>
</dbReference>
<dbReference type="InterPro" id="IPR013986">
    <property type="entry name" value="DExx_box_DNA_helicase_dom_sf"/>
</dbReference>
<dbReference type="RefSeq" id="WP_166279415.1">
    <property type="nucleotide sequence ID" value="NZ_JAANNP010000002.1"/>
</dbReference>
<dbReference type="InterPro" id="IPR014016">
    <property type="entry name" value="UvrD-like_ATP-bd"/>
</dbReference>
<comment type="catalytic activity">
    <reaction evidence="14">
        <text>ATP + H2O = ADP + phosphate + H(+)</text>
        <dbReference type="Rhea" id="RHEA:13065"/>
        <dbReference type="ChEBI" id="CHEBI:15377"/>
        <dbReference type="ChEBI" id="CHEBI:15378"/>
        <dbReference type="ChEBI" id="CHEBI:30616"/>
        <dbReference type="ChEBI" id="CHEBI:43474"/>
        <dbReference type="ChEBI" id="CHEBI:456216"/>
        <dbReference type="EC" id="5.6.2.4"/>
    </reaction>
</comment>
<dbReference type="CDD" id="cd17932">
    <property type="entry name" value="DEXQc_UvrD"/>
    <property type="match status" value="1"/>
</dbReference>
<evidence type="ECO:0000256" key="13">
    <source>
        <dbReference type="ARBA" id="ARBA00034808"/>
    </source>
</evidence>
<dbReference type="Pfam" id="PF00580">
    <property type="entry name" value="UvrD-helicase"/>
    <property type="match status" value="1"/>
</dbReference>
<dbReference type="Gene3D" id="3.90.320.10">
    <property type="match status" value="1"/>
</dbReference>
<dbReference type="InterPro" id="IPR014017">
    <property type="entry name" value="DNA_helicase_UvrD-like_C"/>
</dbReference>
<keyword evidence="6 15" id="KW-0347">Helicase</keyword>
<evidence type="ECO:0000256" key="7">
    <source>
        <dbReference type="ARBA" id="ARBA00022839"/>
    </source>
</evidence>
<dbReference type="Gene3D" id="1.10.10.160">
    <property type="match status" value="1"/>
</dbReference>
<keyword evidence="10" id="KW-0234">DNA repair</keyword>
<evidence type="ECO:0000256" key="1">
    <source>
        <dbReference type="ARBA" id="ARBA00009922"/>
    </source>
</evidence>
<dbReference type="GO" id="GO:0004386">
    <property type="term" value="F:helicase activity"/>
    <property type="evidence" value="ECO:0007669"/>
    <property type="project" value="UniProtKB-KW"/>
</dbReference>
<keyword evidence="11" id="KW-0413">Isomerase</keyword>
<evidence type="ECO:0000256" key="9">
    <source>
        <dbReference type="ARBA" id="ARBA00023125"/>
    </source>
</evidence>
<dbReference type="InterPro" id="IPR000212">
    <property type="entry name" value="DNA_helicase_UvrD/REP"/>
</dbReference>
<gene>
    <name evidence="18" type="ORF">G9H71_05645</name>
</gene>
<comment type="catalytic activity">
    <reaction evidence="12">
        <text>Couples ATP hydrolysis with the unwinding of duplex DNA by translocating in the 3'-5' direction.</text>
        <dbReference type="EC" id="5.6.2.4"/>
    </reaction>
</comment>
<dbReference type="PROSITE" id="PS51198">
    <property type="entry name" value="UVRD_HELICASE_ATP_BIND"/>
    <property type="match status" value="1"/>
</dbReference>